<name>A0A9W6FRN0_9BACT</name>
<dbReference type="Gene3D" id="3.40.1380.10">
    <property type="match status" value="1"/>
</dbReference>
<comment type="similarity">
    <text evidence="3">Belongs to the ATPase gamma chain family.</text>
</comment>
<evidence type="ECO:0000256" key="8">
    <source>
        <dbReference type="ARBA" id="ARBA00023196"/>
    </source>
</evidence>
<keyword evidence="12" id="KW-1185">Reference proteome</keyword>
<dbReference type="Gene3D" id="1.10.287.80">
    <property type="entry name" value="ATP synthase, gamma subunit, helix hairpin domain"/>
    <property type="match status" value="1"/>
</dbReference>
<protein>
    <submittedName>
        <fullName evidence="11">ATP synthase subunit gamma</fullName>
    </submittedName>
</protein>
<evidence type="ECO:0000256" key="4">
    <source>
        <dbReference type="ARBA" id="ARBA00022448"/>
    </source>
</evidence>
<evidence type="ECO:0000256" key="6">
    <source>
        <dbReference type="ARBA" id="ARBA00023065"/>
    </source>
</evidence>
<feature type="coiled-coil region" evidence="10">
    <location>
        <begin position="248"/>
        <end position="275"/>
    </location>
</feature>
<dbReference type="EMBL" id="BSDR01000001">
    <property type="protein sequence ID" value="GLI33707.1"/>
    <property type="molecule type" value="Genomic_DNA"/>
</dbReference>
<reference evidence="11" key="1">
    <citation type="submission" date="2022-12" db="EMBL/GenBank/DDBJ databases">
        <title>Reference genome sequencing for broad-spectrum identification of bacterial and archaeal isolates by mass spectrometry.</title>
        <authorList>
            <person name="Sekiguchi Y."/>
            <person name="Tourlousse D.M."/>
        </authorList>
    </citation>
    <scope>NUCLEOTIDE SEQUENCE</scope>
    <source>
        <strain evidence="11">ASRB1</strain>
    </source>
</reference>
<dbReference type="InterPro" id="IPR017709">
    <property type="entry name" value="Alt_ATP_synth_F1_gsu"/>
</dbReference>
<evidence type="ECO:0000256" key="7">
    <source>
        <dbReference type="ARBA" id="ARBA00023136"/>
    </source>
</evidence>
<sequence length="296" mass="33623">MQTIESLKKQIESAEDLESIVHTMKALAAVNIRQYERAVEALAEYMRTIELGLQAVLQKRVKKKGRSAPHASSRIGAVVFGSDQGMCGQLNDQIVSHTFATLDNMNLSRDGRFLLAVGERTRVRLEDLGLEVQETFPVPGSPAGITAMVQEMLIKIEEWYLEVELDRILLFFSKPLSGASYRPQTVHLLPLDEKWLRKLKEKPWPTRILPTFTMEWDPLFSSLVRQYFFVSLYSAFAQSLASENASRLASMQGAEKNIKERLNELVQQFHRLRQESITEELLDIVSGFEALTHGRG</sequence>
<keyword evidence="7" id="KW-0472">Membrane</keyword>
<evidence type="ECO:0000313" key="11">
    <source>
        <dbReference type="EMBL" id="GLI33707.1"/>
    </source>
</evidence>
<comment type="function">
    <text evidence="1">Produces ATP from ADP in the presence of a proton gradient across the membrane. The gamma chain is believed to be important in regulating ATPase activity and the flow of protons through the CF(0) complex.</text>
</comment>
<dbReference type="AlphaFoldDB" id="A0A9W6FRN0"/>
<evidence type="ECO:0000256" key="5">
    <source>
        <dbReference type="ARBA" id="ARBA00022781"/>
    </source>
</evidence>
<comment type="caution">
    <text evidence="11">The sequence shown here is derived from an EMBL/GenBank/DDBJ whole genome shotgun (WGS) entry which is preliminary data.</text>
</comment>
<dbReference type="InterPro" id="IPR000131">
    <property type="entry name" value="ATP_synth_F1_gsu"/>
</dbReference>
<evidence type="ECO:0000256" key="9">
    <source>
        <dbReference type="ARBA" id="ARBA00023310"/>
    </source>
</evidence>
<dbReference type="PRINTS" id="PR00126">
    <property type="entry name" value="ATPASEGAMMA"/>
</dbReference>
<dbReference type="SUPFAM" id="SSF52943">
    <property type="entry name" value="ATP synthase (F1-ATPase), gamma subunit"/>
    <property type="match status" value="1"/>
</dbReference>
<dbReference type="CDD" id="cd12151">
    <property type="entry name" value="F1-ATPase_gamma"/>
    <property type="match status" value="1"/>
</dbReference>
<proteinExistence type="inferred from homology"/>
<dbReference type="NCBIfam" id="TIGR03323">
    <property type="entry name" value="alt_F1F0_F1_gam"/>
    <property type="match status" value="1"/>
</dbReference>
<evidence type="ECO:0000313" key="12">
    <source>
        <dbReference type="Proteomes" id="UP001144372"/>
    </source>
</evidence>
<dbReference type="PANTHER" id="PTHR11693:SF22">
    <property type="entry name" value="ATP SYNTHASE SUBUNIT GAMMA, MITOCHONDRIAL"/>
    <property type="match status" value="1"/>
</dbReference>
<evidence type="ECO:0000256" key="1">
    <source>
        <dbReference type="ARBA" id="ARBA00003456"/>
    </source>
</evidence>
<keyword evidence="4" id="KW-0813">Transport</keyword>
<accession>A0A9W6FRN0</accession>
<dbReference type="InterPro" id="IPR035968">
    <property type="entry name" value="ATP_synth_F1_ATPase_gsu"/>
</dbReference>
<evidence type="ECO:0000256" key="10">
    <source>
        <dbReference type="SAM" id="Coils"/>
    </source>
</evidence>
<comment type="subcellular location">
    <subcellularLocation>
        <location evidence="2">Membrane</location>
        <topology evidence="2">Peripheral membrane protein</topology>
    </subcellularLocation>
</comment>
<organism evidence="11 12">
    <name type="scientific">Desulforhabdus amnigena</name>
    <dbReference type="NCBI Taxonomy" id="40218"/>
    <lineage>
        <taxon>Bacteria</taxon>
        <taxon>Pseudomonadati</taxon>
        <taxon>Thermodesulfobacteriota</taxon>
        <taxon>Syntrophobacteria</taxon>
        <taxon>Syntrophobacterales</taxon>
        <taxon>Syntrophobacteraceae</taxon>
        <taxon>Desulforhabdus</taxon>
    </lineage>
</organism>
<dbReference type="Pfam" id="PF00231">
    <property type="entry name" value="ATP-synt"/>
    <property type="match status" value="1"/>
</dbReference>
<keyword evidence="6" id="KW-0406">Ion transport</keyword>
<keyword evidence="10" id="KW-0175">Coiled coil</keyword>
<dbReference type="PANTHER" id="PTHR11693">
    <property type="entry name" value="ATP SYNTHASE GAMMA CHAIN"/>
    <property type="match status" value="1"/>
</dbReference>
<dbReference type="GO" id="GO:0045259">
    <property type="term" value="C:proton-transporting ATP synthase complex"/>
    <property type="evidence" value="ECO:0007669"/>
    <property type="project" value="UniProtKB-KW"/>
</dbReference>
<dbReference type="RefSeq" id="WP_281792866.1">
    <property type="nucleotide sequence ID" value="NZ_BSDR01000001.1"/>
</dbReference>
<evidence type="ECO:0000256" key="2">
    <source>
        <dbReference type="ARBA" id="ARBA00004170"/>
    </source>
</evidence>
<keyword evidence="5" id="KW-0375">Hydrogen ion transport</keyword>
<evidence type="ECO:0000256" key="3">
    <source>
        <dbReference type="ARBA" id="ARBA00007681"/>
    </source>
</evidence>
<dbReference type="GO" id="GO:0046933">
    <property type="term" value="F:proton-transporting ATP synthase activity, rotational mechanism"/>
    <property type="evidence" value="ECO:0007669"/>
    <property type="project" value="InterPro"/>
</dbReference>
<dbReference type="Proteomes" id="UP001144372">
    <property type="component" value="Unassembled WGS sequence"/>
</dbReference>
<gene>
    <name evidence="11" type="primary">atpG</name>
    <name evidence="11" type="ORF">DAMNIGENAA_11400</name>
</gene>
<keyword evidence="9" id="KW-0066">ATP synthesis</keyword>
<keyword evidence="8" id="KW-0139">CF(1)</keyword>